<evidence type="ECO:0000256" key="1">
    <source>
        <dbReference type="SAM" id="MobiDB-lite"/>
    </source>
</evidence>
<sequence>MIDYNEASENSSIKTKLSTENPTFIIKTLLPWIINSIKNLNPEEELNFLVFVIRILSKRLPSWIDSHVLSPNPKSNAEQDAVYQLFKPNGWLFQTALKHRIQLGLRYLLLSQNDVYIVNETNSDFDNYTKNPLPKNSAETKTSLWKIPLEAMPESVQIGLQMEMSEIYSNFSSSFEGILSRCFIADRNLKGYIYLDVFEFLIFSVVSSLGNVYYDSTHIPNINEGPFKPTETGYILSPEIEPYLNLARDYINFFIPIKTQIQVAPQQKNEYINKHSNSFYSTTFWTENTEQTILNIRDQGSEMMITKFFVDLVASFWLPHAHGPSLVSALTKTGGTFFETKELVWKPSKRQLLGLKCFHLVVESLTIAELWMEKKTTTKLEGLDFDKQSFHRISQSESIYKMIRENGFGSALVESIGWVFGSKAGDKSIIGTNVFLSDQAKLEIECISLLTECWVEYLMPWTSFSICRSHSTFDTIYDSHTLPKSTNIIIGNEIPPEWEFRISRMFQIAPPELYGSALGLFISAVVPSFDLLAIEPCLLHHPQKFPEVEGGKFTSFENANTKSSFPSTKNSSEDEKKTLKDIIKSFEDSEYGNFKLCKLFEPENTNPSQISNHRSPFKRASAGAEIVRARMNSALGIKQSCTCSFGLDMLYLLTKVIYAFDYGYTKVALASVEISTRYSYFQKPGSDSIMQSLWLRNPLDFETKETIPNKIYFNPQGQQILETKNFGKINLLNPTIKDLIPQAQDLLSRASTKSSYEPLNYTSYENRRYTTCGNIDTVSRKFYSSIISAFLSKEAGIDAGTQDTSLFTLHSHIIFPFLLSLFEAAQKSKIYSMSLNAVLEDSSPTSSSLHSPVGNSDIGDFSHSQPQFPVSQIETISKFRNVLSSIKNNSYLHSLLETSVKTVEPGSPGTLNAKYQAISFNTIHHRILFVISLTSFLFGITPSEITKALETINLGGPETENKPSTPNFKRSLLLQFKKTDTGFEKRPSADSLPSIIVNNYEESGFSTGVDHSNIHSRNISKNSDLTLPSGSGESPEKYLKQRRENSLVGDIHEENQDIYFELPPTSSENMFVYRHVISLERAVNSYYQNYLNGILQANSSSELLAQTIGNLKKIRFSFRFLAAYNNWRFAALIFVLYRIFRWFISIF</sequence>
<evidence type="ECO:0000313" key="2">
    <source>
        <dbReference type="EMBL" id="PVZ99630.1"/>
    </source>
</evidence>
<dbReference type="EMBL" id="MBFU01000409">
    <property type="protein sequence ID" value="PVZ99630.1"/>
    <property type="molecule type" value="Genomic_DNA"/>
</dbReference>
<reference evidence="2 3" key="1">
    <citation type="journal article" date="2018" name="MBio">
        <title>Comparative Genomics Reveals the Core Gene Toolbox for the Fungus-Insect Symbiosis.</title>
        <authorList>
            <person name="Wang Y."/>
            <person name="Stata M."/>
            <person name="Wang W."/>
            <person name="Stajich J.E."/>
            <person name="White M.M."/>
            <person name="Moncalvo J.M."/>
        </authorList>
    </citation>
    <scope>NUCLEOTIDE SEQUENCE [LARGE SCALE GENOMIC DNA]</scope>
    <source>
        <strain evidence="2 3">AUS-126-30</strain>
    </source>
</reference>
<keyword evidence="3" id="KW-1185">Reference proteome</keyword>
<comment type="caution">
    <text evidence="2">The sequence shown here is derived from an EMBL/GenBank/DDBJ whole genome shotgun (WGS) entry which is preliminary data.</text>
</comment>
<evidence type="ECO:0000313" key="3">
    <source>
        <dbReference type="Proteomes" id="UP000245591"/>
    </source>
</evidence>
<feature type="compositionally biased region" description="Polar residues" evidence="1">
    <location>
        <begin position="1017"/>
        <end position="1032"/>
    </location>
</feature>
<proteinExistence type="predicted"/>
<feature type="region of interest" description="Disordered" evidence="1">
    <location>
        <begin position="1017"/>
        <end position="1037"/>
    </location>
</feature>
<name>A0A2U1J3I9_SMIAN</name>
<dbReference type="AlphaFoldDB" id="A0A2U1J3I9"/>
<dbReference type="Proteomes" id="UP000245591">
    <property type="component" value="Unassembled WGS sequence"/>
</dbReference>
<accession>A0A2U1J3I9</accession>
<organism evidence="2 3">
    <name type="scientific">Smittium angustum</name>
    <dbReference type="NCBI Taxonomy" id="133377"/>
    <lineage>
        <taxon>Eukaryota</taxon>
        <taxon>Fungi</taxon>
        <taxon>Fungi incertae sedis</taxon>
        <taxon>Zoopagomycota</taxon>
        <taxon>Kickxellomycotina</taxon>
        <taxon>Harpellomycetes</taxon>
        <taxon>Harpellales</taxon>
        <taxon>Legeriomycetaceae</taxon>
        <taxon>Smittium</taxon>
    </lineage>
</organism>
<gene>
    <name evidence="2" type="ORF">BB558_004338</name>
</gene>
<protein>
    <submittedName>
        <fullName evidence="2">Uncharacterized protein</fullName>
    </submittedName>
</protein>